<protein>
    <submittedName>
        <fullName evidence="9">Uncharacterized protein</fullName>
    </submittedName>
</protein>
<dbReference type="GO" id="GO:0006952">
    <property type="term" value="P:defense response"/>
    <property type="evidence" value="ECO:0007669"/>
    <property type="project" value="UniProtKB-KW"/>
</dbReference>
<reference evidence="9" key="1">
    <citation type="submission" date="2023-07" db="EMBL/GenBank/DDBJ databases">
        <title>A chromosome-level genome assembly of Lolium multiflorum.</title>
        <authorList>
            <person name="Chen Y."/>
            <person name="Copetti D."/>
            <person name="Kolliker R."/>
            <person name="Studer B."/>
        </authorList>
    </citation>
    <scope>NUCLEOTIDE SEQUENCE</scope>
    <source>
        <strain evidence="9">02402/16</strain>
        <tissue evidence="9">Leaf</tissue>
    </source>
</reference>
<dbReference type="Proteomes" id="UP001231189">
    <property type="component" value="Unassembled WGS sequence"/>
</dbReference>
<name>A0AAD8QL67_LOLMU</name>
<evidence type="ECO:0000259" key="7">
    <source>
        <dbReference type="Pfam" id="PF00931"/>
    </source>
</evidence>
<dbReference type="PANTHER" id="PTHR19338:SF48">
    <property type="entry name" value="OS12G0166600 PROTEIN"/>
    <property type="match status" value="1"/>
</dbReference>
<accession>A0AAD8QL67</accession>
<evidence type="ECO:0000256" key="3">
    <source>
        <dbReference type="ARBA" id="ARBA00022737"/>
    </source>
</evidence>
<keyword evidence="5" id="KW-0611">Plant defense</keyword>
<evidence type="ECO:0000256" key="2">
    <source>
        <dbReference type="ARBA" id="ARBA00022614"/>
    </source>
</evidence>
<dbReference type="InterPro" id="IPR002182">
    <property type="entry name" value="NB-ARC"/>
</dbReference>
<dbReference type="InterPro" id="IPR027417">
    <property type="entry name" value="P-loop_NTPase"/>
</dbReference>
<keyword evidence="10" id="KW-1185">Reference proteome</keyword>
<keyword evidence="4" id="KW-0547">Nucleotide-binding</keyword>
<dbReference type="InterPro" id="IPR038005">
    <property type="entry name" value="RX-like_CC"/>
</dbReference>
<dbReference type="CDD" id="cd14798">
    <property type="entry name" value="RX-CC_like"/>
    <property type="match status" value="1"/>
</dbReference>
<feature type="domain" description="Disease resistance N-terminal" evidence="8">
    <location>
        <begin position="6"/>
        <end position="86"/>
    </location>
</feature>
<evidence type="ECO:0000313" key="10">
    <source>
        <dbReference type="Proteomes" id="UP001231189"/>
    </source>
</evidence>
<keyword evidence="3" id="KW-0677">Repeat</keyword>
<feature type="compositionally biased region" description="Acidic residues" evidence="6">
    <location>
        <begin position="418"/>
        <end position="432"/>
    </location>
</feature>
<dbReference type="InterPro" id="IPR041118">
    <property type="entry name" value="Rx_N"/>
</dbReference>
<evidence type="ECO:0000259" key="8">
    <source>
        <dbReference type="Pfam" id="PF18052"/>
    </source>
</evidence>
<evidence type="ECO:0000256" key="5">
    <source>
        <dbReference type="ARBA" id="ARBA00022821"/>
    </source>
</evidence>
<sequence>MDNMAESVVSKFGQALSEELHKIRGVGEKVVHLRDELATMKAVLRMFSEAEEGSIDHLVREWTNQVRELANDAEDCVDIYWLRIRRPLPLPPIFVGGLVTCARNLHDRVKLLPHIATREVKKLLLRRDLASDVEALQARTTAINERRARYGIDREALRRSSCYAPVSAASVSASALRHANDPNKFVGIQKYAEELAEMIKAPNGSDKKLKVFSIFGFGGLGKTTLAMKVCQQLVPEFPHQALVSVSQAFDGSKDVDELVKRVLEQIIKSRKEGHDDNNEDEVGTGERNLENVLQDKSTLLHHHVLFFVGPFCAVLPREPTRSGTRKKPTRPASAAPLRPGMNQATTSLPGRGRPVPTDGESDLRFLANEEAVEEATRSPSGTGPPPRRGGAEEEEEDDNSSDEPPAKRHRLAGNLADFDADDDDVDEEDEDNEGRRRSPQRR</sequence>
<comment type="similarity">
    <text evidence="1">Belongs to the disease resistance NB-LRR family.</text>
</comment>
<feature type="region of interest" description="Disordered" evidence="6">
    <location>
        <begin position="317"/>
        <end position="442"/>
    </location>
</feature>
<dbReference type="SUPFAM" id="SSF52540">
    <property type="entry name" value="P-loop containing nucleoside triphosphate hydrolases"/>
    <property type="match status" value="1"/>
</dbReference>
<evidence type="ECO:0000313" key="9">
    <source>
        <dbReference type="EMBL" id="KAK1604861.1"/>
    </source>
</evidence>
<dbReference type="EMBL" id="JAUUTY010000007">
    <property type="protein sequence ID" value="KAK1604861.1"/>
    <property type="molecule type" value="Genomic_DNA"/>
</dbReference>
<dbReference type="Pfam" id="PF18052">
    <property type="entry name" value="Rx_N"/>
    <property type="match status" value="1"/>
</dbReference>
<dbReference type="GO" id="GO:0043531">
    <property type="term" value="F:ADP binding"/>
    <property type="evidence" value="ECO:0007669"/>
    <property type="project" value="InterPro"/>
</dbReference>
<feature type="domain" description="NB-ARC" evidence="7">
    <location>
        <begin position="207"/>
        <end position="300"/>
    </location>
</feature>
<dbReference type="PANTHER" id="PTHR19338">
    <property type="entry name" value="TRANSLOCASE OF INNER MITOCHONDRIAL MEMBRANE 13 HOMOLOG"/>
    <property type="match status" value="1"/>
</dbReference>
<evidence type="ECO:0000256" key="4">
    <source>
        <dbReference type="ARBA" id="ARBA00022741"/>
    </source>
</evidence>
<gene>
    <name evidence="9" type="ORF">QYE76_028534</name>
</gene>
<dbReference type="Pfam" id="PF00931">
    <property type="entry name" value="NB-ARC"/>
    <property type="match status" value="1"/>
</dbReference>
<feature type="compositionally biased region" description="Acidic residues" evidence="6">
    <location>
        <begin position="392"/>
        <end position="401"/>
    </location>
</feature>
<keyword evidence="2" id="KW-0433">Leucine-rich repeat</keyword>
<proteinExistence type="inferred from homology"/>
<dbReference type="Gene3D" id="1.20.5.4130">
    <property type="match status" value="1"/>
</dbReference>
<comment type="caution">
    <text evidence="9">The sequence shown here is derived from an EMBL/GenBank/DDBJ whole genome shotgun (WGS) entry which is preliminary data.</text>
</comment>
<evidence type="ECO:0000256" key="1">
    <source>
        <dbReference type="ARBA" id="ARBA00008894"/>
    </source>
</evidence>
<organism evidence="9 10">
    <name type="scientific">Lolium multiflorum</name>
    <name type="common">Italian ryegrass</name>
    <name type="synonym">Lolium perenne subsp. multiflorum</name>
    <dbReference type="NCBI Taxonomy" id="4521"/>
    <lineage>
        <taxon>Eukaryota</taxon>
        <taxon>Viridiplantae</taxon>
        <taxon>Streptophyta</taxon>
        <taxon>Embryophyta</taxon>
        <taxon>Tracheophyta</taxon>
        <taxon>Spermatophyta</taxon>
        <taxon>Magnoliopsida</taxon>
        <taxon>Liliopsida</taxon>
        <taxon>Poales</taxon>
        <taxon>Poaceae</taxon>
        <taxon>BOP clade</taxon>
        <taxon>Pooideae</taxon>
        <taxon>Poodae</taxon>
        <taxon>Poeae</taxon>
        <taxon>Poeae Chloroplast Group 2 (Poeae type)</taxon>
        <taxon>Loliodinae</taxon>
        <taxon>Loliinae</taxon>
        <taxon>Lolium</taxon>
    </lineage>
</organism>
<dbReference type="AlphaFoldDB" id="A0AAD8QL67"/>
<dbReference type="Gene3D" id="3.40.50.300">
    <property type="entry name" value="P-loop containing nucleotide triphosphate hydrolases"/>
    <property type="match status" value="1"/>
</dbReference>
<evidence type="ECO:0000256" key="6">
    <source>
        <dbReference type="SAM" id="MobiDB-lite"/>
    </source>
</evidence>